<feature type="domain" description="Metallo-beta-lactamase" evidence="1">
    <location>
        <begin position="14"/>
        <end position="217"/>
    </location>
</feature>
<dbReference type="Proteomes" id="UP001172737">
    <property type="component" value="Unassembled WGS sequence"/>
</dbReference>
<organism evidence="2 3">
    <name type="scientific">Demequina lignilytica</name>
    <dbReference type="NCBI Taxonomy" id="3051663"/>
    <lineage>
        <taxon>Bacteria</taxon>
        <taxon>Bacillati</taxon>
        <taxon>Actinomycetota</taxon>
        <taxon>Actinomycetes</taxon>
        <taxon>Micrococcales</taxon>
        <taxon>Demequinaceae</taxon>
        <taxon>Demequina</taxon>
    </lineage>
</organism>
<dbReference type="InterPro" id="IPR050855">
    <property type="entry name" value="NDM-1-like"/>
</dbReference>
<dbReference type="SUPFAM" id="SSF56281">
    <property type="entry name" value="Metallo-hydrolase/oxidoreductase"/>
    <property type="match status" value="1"/>
</dbReference>
<sequence length="236" mass="24790">MRIADGLHRIGNEIVACYLVEDTSGLTLVDAGLPGQWRELVAELGAMGCEVSDIRAVVLTHGDEDHIGFAERLRRDHGIPVLVHGADAGRARGEGKPSTPWGSWRLGPALRFLAYAARRGGLRAAPLTEVATFEAGEVLDVPGDPRVIGMPGHSPGSVALHFPRARAVMVGDALTTRHVLTGAEGPAPAPFTDAPAQAASSLDALAGLDVDWVLPGHGEPWSGGVEELVRQYRAAS</sequence>
<evidence type="ECO:0000313" key="2">
    <source>
        <dbReference type="EMBL" id="MDN4487553.1"/>
    </source>
</evidence>
<dbReference type="InterPro" id="IPR001279">
    <property type="entry name" value="Metallo-B-lactamas"/>
</dbReference>
<dbReference type="EMBL" id="JAUHPX010000002">
    <property type="protein sequence ID" value="MDN4487553.1"/>
    <property type="molecule type" value="Genomic_DNA"/>
</dbReference>
<reference evidence="2" key="1">
    <citation type="submission" date="2023-06" db="EMBL/GenBank/DDBJ databases">
        <title>Sysu t00039.</title>
        <authorList>
            <person name="Gao L."/>
            <person name="Fang B.-Z."/>
            <person name="Li W.-J."/>
        </authorList>
    </citation>
    <scope>NUCLEOTIDE SEQUENCE</scope>
    <source>
        <strain evidence="2">SYSU T00039</strain>
    </source>
</reference>
<evidence type="ECO:0000313" key="3">
    <source>
        <dbReference type="Proteomes" id="UP001172737"/>
    </source>
</evidence>
<evidence type="ECO:0000259" key="1">
    <source>
        <dbReference type="SMART" id="SM00849"/>
    </source>
</evidence>
<keyword evidence="3" id="KW-1185">Reference proteome</keyword>
<dbReference type="SMART" id="SM00849">
    <property type="entry name" value="Lactamase_B"/>
    <property type="match status" value="1"/>
</dbReference>
<comment type="caution">
    <text evidence="2">The sequence shown here is derived from an EMBL/GenBank/DDBJ whole genome shotgun (WGS) entry which is preliminary data.</text>
</comment>
<dbReference type="Gene3D" id="3.60.15.10">
    <property type="entry name" value="Ribonuclease Z/Hydroxyacylglutathione hydrolase-like"/>
    <property type="match status" value="1"/>
</dbReference>
<dbReference type="InterPro" id="IPR036866">
    <property type="entry name" value="RibonucZ/Hydroxyglut_hydro"/>
</dbReference>
<accession>A0AAW7M4C1</accession>
<dbReference type="PANTHER" id="PTHR42951">
    <property type="entry name" value="METALLO-BETA-LACTAMASE DOMAIN-CONTAINING"/>
    <property type="match status" value="1"/>
</dbReference>
<name>A0AAW7M4C1_9MICO</name>
<dbReference type="Pfam" id="PF00753">
    <property type="entry name" value="Lactamase_B"/>
    <property type="match status" value="1"/>
</dbReference>
<gene>
    <name evidence="2" type="ORF">QQX10_05135</name>
</gene>
<protein>
    <submittedName>
        <fullName evidence="2">MBL fold metallo-hydrolase</fullName>
    </submittedName>
</protein>
<dbReference type="PANTHER" id="PTHR42951:SF14">
    <property type="entry name" value="METALLO-BETA-LACTAMASE SUPERFAMILY PROTEIN"/>
    <property type="match status" value="1"/>
</dbReference>
<proteinExistence type="predicted"/>
<dbReference type="CDD" id="cd07721">
    <property type="entry name" value="yflN-like_MBL-fold"/>
    <property type="match status" value="1"/>
</dbReference>
<dbReference type="RefSeq" id="WP_301118611.1">
    <property type="nucleotide sequence ID" value="NZ_JAUHPX010000002.1"/>
</dbReference>
<dbReference type="AlphaFoldDB" id="A0AAW7M4C1"/>